<dbReference type="PANTHER" id="PTHR34174:SF1">
    <property type="entry name" value="CENTRIOLAR AND CILIOGENESIS-ASSOCIATED PROTEIN HYLS1"/>
    <property type="match status" value="1"/>
</dbReference>
<evidence type="ECO:0000313" key="10">
    <source>
        <dbReference type="EMBL" id="KAG9465502.1"/>
    </source>
</evidence>
<evidence type="ECO:0000256" key="7">
    <source>
        <dbReference type="ARBA" id="ARBA00023273"/>
    </source>
</evidence>
<dbReference type="PANTHER" id="PTHR34174">
    <property type="entry name" value="HYDROLETHALUS SYNDROME PROTEIN 1"/>
    <property type="match status" value="1"/>
</dbReference>
<dbReference type="InterPro" id="IPR052319">
    <property type="entry name" value="Centriolar_ciliogenesis_assoc"/>
</dbReference>
<organism evidence="10 11">
    <name type="scientific">Eleutherodactylus coqui</name>
    <name type="common">Puerto Rican coqui</name>
    <dbReference type="NCBI Taxonomy" id="57060"/>
    <lineage>
        <taxon>Eukaryota</taxon>
        <taxon>Metazoa</taxon>
        <taxon>Chordata</taxon>
        <taxon>Craniata</taxon>
        <taxon>Vertebrata</taxon>
        <taxon>Euteleostomi</taxon>
        <taxon>Amphibia</taxon>
        <taxon>Batrachia</taxon>
        <taxon>Anura</taxon>
        <taxon>Neobatrachia</taxon>
        <taxon>Hyloidea</taxon>
        <taxon>Eleutherodactylidae</taxon>
        <taxon>Eleutherodactylinae</taxon>
        <taxon>Eleutherodactylus</taxon>
        <taxon>Eleutherodactylus</taxon>
    </lineage>
</organism>
<accession>A0A8J6C7C2</accession>
<keyword evidence="5" id="KW-0970">Cilium biogenesis/degradation</keyword>
<reference evidence="10" key="1">
    <citation type="thesis" date="2020" institute="ProQuest LLC" country="789 East Eisenhower Parkway, Ann Arbor, MI, USA">
        <title>Comparative Genomics and Chromosome Evolution.</title>
        <authorList>
            <person name="Mudd A.B."/>
        </authorList>
    </citation>
    <scope>NUCLEOTIDE SEQUENCE</scope>
    <source>
        <strain evidence="10">HN-11 Male</strain>
        <tissue evidence="10">Kidney and liver</tissue>
    </source>
</reference>
<dbReference type="AlphaFoldDB" id="A0A8J6C7C2"/>
<comment type="similarity">
    <text evidence="3">Belongs to the HYLS1 family.</text>
</comment>
<evidence type="ECO:0000256" key="2">
    <source>
        <dbReference type="ARBA" id="ARBA00004138"/>
    </source>
</evidence>
<keyword evidence="11" id="KW-1185">Reference proteome</keyword>
<dbReference type="Proteomes" id="UP000770717">
    <property type="component" value="Unassembled WGS sequence"/>
</dbReference>
<protein>
    <recommendedName>
        <fullName evidence="9">Centriolar and ciliogenesis-associated protein HYLS1 C-terminal domain-containing protein</fullName>
    </recommendedName>
</protein>
<dbReference type="GO" id="GO:0005814">
    <property type="term" value="C:centriole"/>
    <property type="evidence" value="ECO:0007669"/>
    <property type="project" value="UniProtKB-SubCell"/>
</dbReference>
<dbReference type="GO" id="GO:0097730">
    <property type="term" value="C:non-motile cilium"/>
    <property type="evidence" value="ECO:0007669"/>
    <property type="project" value="TreeGrafter"/>
</dbReference>
<evidence type="ECO:0000256" key="6">
    <source>
        <dbReference type="ARBA" id="ARBA00023212"/>
    </source>
</evidence>
<evidence type="ECO:0000256" key="5">
    <source>
        <dbReference type="ARBA" id="ARBA00022794"/>
    </source>
</evidence>
<dbReference type="EMBL" id="WNTK01002960">
    <property type="protein sequence ID" value="KAG9465502.1"/>
    <property type="molecule type" value="Genomic_DNA"/>
</dbReference>
<dbReference type="Pfam" id="PF15311">
    <property type="entry name" value="HYLS1_C"/>
    <property type="match status" value="1"/>
</dbReference>
<keyword evidence="4" id="KW-0963">Cytoplasm</keyword>
<feature type="region of interest" description="Disordered" evidence="8">
    <location>
        <begin position="81"/>
        <end position="135"/>
    </location>
</feature>
<dbReference type="InterPro" id="IPR027918">
    <property type="entry name" value="HYLS1_C_dom"/>
</dbReference>
<comment type="caution">
    <text evidence="10">The sequence shown here is derived from an EMBL/GenBank/DDBJ whole genome shotgun (WGS) entry which is preliminary data.</text>
</comment>
<sequence length="298" mass="33493">MSWSSSQDFLFSGSLMSSYKRCLPQDRSASECSLRSAPLTVSVEELRSELSRLGFTSVPQQRLLQFKQDLEFLMRSRAALEASSGDTTDPMKEGEVTSSSEGATPSWDKLSEWPSSASSPERALQAPAHRGGPDSYAKHTVSVGAPAVGKPRAPVLTRKVLRRKSDGQVEVCDESLLSTETEPEGSRVSCGELQAAKSLIRIPPYSLLEQYRRRSDPVGRYQEYKQSWDALQVSLEKNRKELRWWVRERMMSAPPLPLPRTLPTPNSYVIPTEKKRYGLRWAIRQDLVRGNIPRGNYS</sequence>
<evidence type="ECO:0000256" key="1">
    <source>
        <dbReference type="ARBA" id="ARBA00004114"/>
    </source>
</evidence>
<dbReference type="GO" id="GO:0060271">
    <property type="term" value="P:cilium assembly"/>
    <property type="evidence" value="ECO:0007669"/>
    <property type="project" value="TreeGrafter"/>
</dbReference>
<keyword evidence="6" id="KW-0206">Cytoskeleton</keyword>
<name>A0A8J6C7C2_ELECQ</name>
<evidence type="ECO:0000256" key="4">
    <source>
        <dbReference type="ARBA" id="ARBA00022490"/>
    </source>
</evidence>
<evidence type="ECO:0000259" key="9">
    <source>
        <dbReference type="Pfam" id="PF15311"/>
    </source>
</evidence>
<dbReference type="OrthoDB" id="6343432at2759"/>
<proteinExistence type="inferred from homology"/>
<feature type="domain" description="Centriolar and ciliogenesis-associated protein HYLS1 C-terminal" evidence="9">
    <location>
        <begin position="209"/>
        <end position="287"/>
    </location>
</feature>
<evidence type="ECO:0000256" key="8">
    <source>
        <dbReference type="SAM" id="MobiDB-lite"/>
    </source>
</evidence>
<evidence type="ECO:0000313" key="11">
    <source>
        <dbReference type="Proteomes" id="UP000770717"/>
    </source>
</evidence>
<evidence type="ECO:0000256" key="3">
    <source>
        <dbReference type="ARBA" id="ARBA00010091"/>
    </source>
</evidence>
<comment type="subcellular location">
    <subcellularLocation>
        <location evidence="2">Cell projection</location>
        <location evidence="2">Cilium</location>
    </subcellularLocation>
    <subcellularLocation>
        <location evidence="1">Cytoplasm</location>
        <location evidence="1">Cytoskeleton</location>
        <location evidence="1">Microtubule organizing center</location>
        <location evidence="1">Centrosome</location>
        <location evidence="1">Centriole</location>
    </subcellularLocation>
</comment>
<gene>
    <name evidence="10" type="ORF">GDO78_018183</name>
</gene>
<keyword evidence="7" id="KW-0966">Cell projection</keyword>